<dbReference type="KEGG" id="pbb:AKN87_08485"/>
<dbReference type="Proteomes" id="UP000063953">
    <property type="component" value="Chromosome"/>
</dbReference>
<dbReference type="STRING" id="1697053.AKN87_08485"/>
<organism evidence="2 3">
    <name type="scientific">Thiopseudomonas alkaliphila</name>
    <dbReference type="NCBI Taxonomy" id="1697053"/>
    <lineage>
        <taxon>Bacteria</taxon>
        <taxon>Pseudomonadati</taxon>
        <taxon>Pseudomonadota</taxon>
        <taxon>Gammaproteobacteria</taxon>
        <taxon>Pseudomonadales</taxon>
        <taxon>Pseudomonadaceae</taxon>
        <taxon>Thiopseudomonas</taxon>
    </lineage>
</organism>
<keyword evidence="3" id="KW-1185">Reference proteome</keyword>
<evidence type="ECO:0000313" key="3">
    <source>
        <dbReference type="Proteomes" id="UP000063953"/>
    </source>
</evidence>
<protein>
    <submittedName>
        <fullName evidence="2">Uncharacterized protein</fullName>
    </submittedName>
</protein>
<proteinExistence type="predicted"/>
<reference evidence="2 3" key="1">
    <citation type="journal article" date="2015" name="Genome Announc.">
        <title>Genome Sequences of Oblitimonas alkaliphila gen. nov. sp. nov. (Proposed), a Novel Bacterium of the Pseudomonadaceae Family.</title>
        <authorList>
            <person name="Lauer A.C."/>
            <person name="Nicholson A.C."/>
            <person name="Humrighouse B.W."/>
            <person name="Emery B."/>
            <person name="Drobish A."/>
            <person name="Juieng P."/>
            <person name="Loparev V."/>
            <person name="McQuiston J.R."/>
        </authorList>
    </citation>
    <scope>NUCLEOTIDE SEQUENCE [LARGE SCALE GENOMIC DNA]</scope>
    <source>
        <strain evidence="2 3">E5571</strain>
    </source>
</reference>
<dbReference type="GeneID" id="93984305"/>
<evidence type="ECO:0000256" key="1">
    <source>
        <dbReference type="SAM" id="SignalP"/>
    </source>
</evidence>
<name>A0A0K1XE48_9GAMM</name>
<accession>A0A0K1XE48</accession>
<sequence length="158" mass="17489">MKPLTLTGLLLAGAALLSACAGTPSQKINGLTYKAQASELSANRSLTRYQNAKQLQHNLFVEQQRLPSNQTDTFIVGWLLKEQAYRQQDCTIQAKQVAEIEYFECRFTNQQAHVLYVLETTKNTGIAKVFVVRDGVLGTEDEQAVVKSLSQIKLPASS</sequence>
<feature type="chain" id="PRO_5005472174" evidence="1">
    <location>
        <begin position="22"/>
        <end position="158"/>
    </location>
</feature>
<dbReference type="PROSITE" id="PS51257">
    <property type="entry name" value="PROKAR_LIPOPROTEIN"/>
    <property type="match status" value="1"/>
</dbReference>
<dbReference type="AlphaFoldDB" id="A0A0K1XE48"/>
<evidence type="ECO:0000313" key="2">
    <source>
        <dbReference type="EMBL" id="AKX59534.1"/>
    </source>
</evidence>
<feature type="signal peptide" evidence="1">
    <location>
        <begin position="1"/>
        <end position="21"/>
    </location>
</feature>
<dbReference type="RefSeq" id="WP_053100711.1">
    <property type="nucleotide sequence ID" value="NZ_CP012358.1"/>
</dbReference>
<keyword evidence="1" id="KW-0732">Signal</keyword>
<gene>
    <name evidence="2" type="ORF">AKN88_06030</name>
</gene>
<dbReference type="EMBL" id="CP012365">
    <property type="protein sequence ID" value="AKX59534.1"/>
    <property type="molecule type" value="Genomic_DNA"/>
</dbReference>